<reference evidence="7 8" key="1">
    <citation type="submission" date="2016-10" db="EMBL/GenBank/DDBJ databases">
        <authorList>
            <person name="de Groot N.N."/>
        </authorList>
    </citation>
    <scope>NUCLEOTIDE SEQUENCE [LARGE SCALE GENOMIC DNA]</scope>
    <source>
        <strain evidence="7 8">DSM 21800</strain>
    </source>
</reference>
<dbReference type="Proteomes" id="UP000199103">
    <property type="component" value="Chromosome I"/>
</dbReference>
<comment type="similarity">
    <text evidence="2">Belongs to the NADH dehydrogenase family.</text>
</comment>
<gene>
    <name evidence="7" type="ORF">SAMN04489812_3380</name>
</gene>
<keyword evidence="4" id="KW-0274">FAD</keyword>
<protein>
    <submittedName>
        <fullName evidence="7">NADH dehydrogenase</fullName>
    </submittedName>
</protein>
<dbReference type="RefSeq" id="WP_091526664.1">
    <property type="nucleotide sequence ID" value="NZ_LT629772.1"/>
</dbReference>
<evidence type="ECO:0000256" key="1">
    <source>
        <dbReference type="ARBA" id="ARBA00001974"/>
    </source>
</evidence>
<dbReference type="PRINTS" id="PR00368">
    <property type="entry name" value="FADPNR"/>
</dbReference>
<name>A0A1H1VXR0_9ACTN</name>
<dbReference type="PRINTS" id="PR00411">
    <property type="entry name" value="PNDRDTASEI"/>
</dbReference>
<dbReference type="InterPro" id="IPR051169">
    <property type="entry name" value="NADH-Q_oxidoreductase"/>
</dbReference>
<organism evidence="7 8">
    <name type="scientific">Microlunatus soli</name>
    <dbReference type="NCBI Taxonomy" id="630515"/>
    <lineage>
        <taxon>Bacteria</taxon>
        <taxon>Bacillati</taxon>
        <taxon>Actinomycetota</taxon>
        <taxon>Actinomycetes</taxon>
        <taxon>Propionibacteriales</taxon>
        <taxon>Propionibacteriaceae</taxon>
        <taxon>Microlunatus</taxon>
    </lineage>
</organism>
<feature type="domain" description="FAD/NAD(P)-binding" evidence="6">
    <location>
        <begin position="10"/>
        <end position="322"/>
    </location>
</feature>
<evidence type="ECO:0000313" key="8">
    <source>
        <dbReference type="Proteomes" id="UP000199103"/>
    </source>
</evidence>
<accession>A0A1H1VXR0</accession>
<evidence type="ECO:0000256" key="5">
    <source>
        <dbReference type="ARBA" id="ARBA00023002"/>
    </source>
</evidence>
<evidence type="ECO:0000259" key="6">
    <source>
        <dbReference type="Pfam" id="PF07992"/>
    </source>
</evidence>
<dbReference type="GO" id="GO:0019646">
    <property type="term" value="P:aerobic electron transport chain"/>
    <property type="evidence" value="ECO:0007669"/>
    <property type="project" value="TreeGrafter"/>
</dbReference>
<keyword evidence="3" id="KW-0285">Flavoprotein</keyword>
<dbReference type="SUPFAM" id="SSF51905">
    <property type="entry name" value="FAD/NAD(P)-binding domain"/>
    <property type="match status" value="1"/>
</dbReference>
<dbReference type="Pfam" id="PF07992">
    <property type="entry name" value="Pyr_redox_2"/>
    <property type="match status" value="1"/>
</dbReference>
<dbReference type="GO" id="GO:0003955">
    <property type="term" value="F:NAD(P)H dehydrogenase (quinone) activity"/>
    <property type="evidence" value="ECO:0007669"/>
    <property type="project" value="TreeGrafter"/>
</dbReference>
<evidence type="ECO:0000256" key="3">
    <source>
        <dbReference type="ARBA" id="ARBA00022630"/>
    </source>
</evidence>
<dbReference type="OrthoDB" id="9781621at2"/>
<dbReference type="STRING" id="630515.SAMN04489812_3380"/>
<dbReference type="InterPro" id="IPR023753">
    <property type="entry name" value="FAD/NAD-binding_dom"/>
</dbReference>
<evidence type="ECO:0000313" key="7">
    <source>
        <dbReference type="EMBL" id="SDS89046.1"/>
    </source>
</evidence>
<keyword evidence="5" id="KW-0560">Oxidoreductase</keyword>
<dbReference type="EMBL" id="LT629772">
    <property type="protein sequence ID" value="SDS89046.1"/>
    <property type="molecule type" value="Genomic_DNA"/>
</dbReference>
<sequence>MTSNDRHRPRVVVLGAGFAGAAALRELAHADVSVTVVDQHPYNTFRPLLYQVATGGLNPGDVTYPLRHLSARDHARYRRAKVIGIDRDRRQVIVDEGQPIDYDYLIIGIGSTTNHFGIPGAAEHTMSMYTRVDALRVRDAIFGGLEKIAGDSDTGTGSFTVIVVGGGATGVEMAGAIAELKHAMLTPTFPELNPAEVNVILVEMTGALLPPFDRHLQQYALRQLIKRGVDVRLNTAIASVAKDHVELKDGSAVPADLVVWAAGISGYPDSQEWGLPIGKGGRIVIGDDLRVQDQDRIFAVGDTAINPDHPQAQLASPAIQMGQHAARQIVRLTRSESTEPFRYHDRGIMATIGNQSAVVQLSTGQRITGPLAWFAWVALHLWYLLGGRNRVQTLINLAYRYLIWPRQTGVIIGDVIEPPSQRPDD</sequence>
<dbReference type="Gene3D" id="3.50.50.100">
    <property type="match status" value="1"/>
</dbReference>
<dbReference type="PANTHER" id="PTHR42913">
    <property type="entry name" value="APOPTOSIS-INDUCING FACTOR 1"/>
    <property type="match status" value="1"/>
</dbReference>
<keyword evidence="8" id="KW-1185">Reference proteome</keyword>
<dbReference type="InterPro" id="IPR036188">
    <property type="entry name" value="FAD/NAD-bd_sf"/>
</dbReference>
<evidence type="ECO:0000256" key="4">
    <source>
        <dbReference type="ARBA" id="ARBA00022827"/>
    </source>
</evidence>
<evidence type="ECO:0000256" key="2">
    <source>
        <dbReference type="ARBA" id="ARBA00005272"/>
    </source>
</evidence>
<dbReference type="AlphaFoldDB" id="A0A1H1VXR0"/>
<comment type="cofactor">
    <cofactor evidence="1">
        <name>FAD</name>
        <dbReference type="ChEBI" id="CHEBI:57692"/>
    </cofactor>
</comment>
<dbReference type="PANTHER" id="PTHR42913:SF3">
    <property type="entry name" value="64 KDA MITOCHONDRIAL NADH DEHYDROGENASE (EUROFUNG)"/>
    <property type="match status" value="1"/>
</dbReference>
<proteinExistence type="inferred from homology"/>